<dbReference type="AlphaFoldDB" id="A0A3E3I3L2"/>
<evidence type="ECO:0000313" key="2">
    <source>
        <dbReference type="EMBL" id="RGE71544.1"/>
    </source>
</evidence>
<sequence length="72" mass="8374">MFKMRWGAFLRKGQLQVKRDVNKRLVSSIRIGSSPTKTEDSRIFYVKRKASFLLNSKSILEINLTIKMIPAM</sequence>
<evidence type="ECO:0000313" key="1">
    <source>
        <dbReference type="EMBL" id="RGE59689.1"/>
    </source>
</evidence>
<keyword evidence="3" id="KW-1185">Reference proteome</keyword>
<dbReference type="Proteomes" id="UP000261166">
    <property type="component" value="Unassembled WGS sequence"/>
</dbReference>
<evidence type="ECO:0000313" key="4">
    <source>
        <dbReference type="Proteomes" id="UP000261166"/>
    </source>
</evidence>
<name>A0A3E3I3L2_9FIRM</name>
<organism evidence="1 3">
    <name type="scientific">Eisenbergiella massiliensis</name>
    <dbReference type="NCBI Taxonomy" id="1720294"/>
    <lineage>
        <taxon>Bacteria</taxon>
        <taxon>Bacillati</taxon>
        <taxon>Bacillota</taxon>
        <taxon>Clostridia</taxon>
        <taxon>Lachnospirales</taxon>
        <taxon>Lachnospiraceae</taxon>
        <taxon>Eisenbergiella</taxon>
    </lineage>
</organism>
<accession>A0A3E3I3L2</accession>
<proteinExistence type="predicted"/>
<protein>
    <submittedName>
        <fullName evidence="1">Uncharacterized protein</fullName>
    </submittedName>
</protein>
<gene>
    <name evidence="2" type="ORF">DWY69_13175</name>
    <name evidence="1" type="ORF">DXC51_12815</name>
</gene>
<comment type="caution">
    <text evidence="1">The sequence shown here is derived from an EMBL/GenBank/DDBJ whole genome shotgun (WGS) entry which is preliminary data.</text>
</comment>
<dbReference type="EMBL" id="QVLV01000008">
    <property type="protein sequence ID" value="RGE59689.1"/>
    <property type="molecule type" value="Genomic_DNA"/>
</dbReference>
<evidence type="ECO:0000313" key="3">
    <source>
        <dbReference type="Proteomes" id="UP000260812"/>
    </source>
</evidence>
<dbReference type="Proteomes" id="UP000260812">
    <property type="component" value="Unassembled WGS sequence"/>
</dbReference>
<reference evidence="1 4" key="1">
    <citation type="submission" date="2018-08" db="EMBL/GenBank/DDBJ databases">
        <title>A genome reference for cultivated species of the human gut microbiota.</title>
        <authorList>
            <person name="Zou Y."/>
            <person name="Xue W."/>
            <person name="Luo G."/>
        </authorList>
    </citation>
    <scope>NUCLEOTIDE SEQUENCE [LARGE SCALE GENOMIC DNA]</scope>
    <source>
        <strain evidence="2 4">AF26-4BH</strain>
        <strain evidence="1">TF05-5AC</strain>
    </source>
</reference>
<dbReference type="EMBL" id="QVLU01000010">
    <property type="protein sequence ID" value="RGE71544.1"/>
    <property type="molecule type" value="Genomic_DNA"/>
</dbReference>